<accession>A0A7J5YGP0</accession>
<organism evidence="2 3">
    <name type="scientific">Dissostichus mawsoni</name>
    <name type="common">Antarctic cod</name>
    <dbReference type="NCBI Taxonomy" id="36200"/>
    <lineage>
        <taxon>Eukaryota</taxon>
        <taxon>Metazoa</taxon>
        <taxon>Chordata</taxon>
        <taxon>Craniata</taxon>
        <taxon>Vertebrata</taxon>
        <taxon>Euteleostomi</taxon>
        <taxon>Actinopterygii</taxon>
        <taxon>Neopterygii</taxon>
        <taxon>Teleostei</taxon>
        <taxon>Neoteleostei</taxon>
        <taxon>Acanthomorphata</taxon>
        <taxon>Eupercaria</taxon>
        <taxon>Perciformes</taxon>
        <taxon>Notothenioidei</taxon>
        <taxon>Nototheniidae</taxon>
        <taxon>Dissostichus</taxon>
    </lineage>
</organism>
<feature type="region of interest" description="Disordered" evidence="1">
    <location>
        <begin position="1"/>
        <end position="23"/>
    </location>
</feature>
<evidence type="ECO:0000313" key="3">
    <source>
        <dbReference type="Proteomes" id="UP000518266"/>
    </source>
</evidence>
<proteinExistence type="predicted"/>
<dbReference type="Proteomes" id="UP000518266">
    <property type="component" value="Unassembled WGS sequence"/>
</dbReference>
<sequence>MDEDYGLKRRGDEEERKRGDGRSMDGFLGLMTVFPQQHEADLLPQIWRDEAVRDLPLHDLI</sequence>
<name>A0A7J5YGP0_DISMA</name>
<comment type="caution">
    <text evidence="2">The sequence shown here is derived from an EMBL/GenBank/DDBJ whole genome shotgun (WGS) entry which is preliminary data.</text>
</comment>
<gene>
    <name evidence="2" type="ORF">F7725_015047</name>
</gene>
<evidence type="ECO:0000256" key="1">
    <source>
        <dbReference type="SAM" id="MobiDB-lite"/>
    </source>
</evidence>
<keyword evidence="3" id="KW-1185">Reference proteome</keyword>
<evidence type="ECO:0000313" key="2">
    <source>
        <dbReference type="EMBL" id="KAF3848550.1"/>
    </source>
</evidence>
<reference evidence="2 3" key="1">
    <citation type="submission" date="2020-03" db="EMBL/GenBank/DDBJ databases">
        <title>Dissostichus mawsoni Genome sequencing and assembly.</title>
        <authorList>
            <person name="Park H."/>
        </authorList>
    </citation>
    <scope>NUCLEOTIDE SEQUENCE [LARGE SCALE GENOMIC DNA]</scope>
    <source>
        <strain evidence="2">DM0001</strain>
        <tissue evidence="2">Muscle</tissue>
    </source>
</reference>
<dbReference type="EMBL" id="JAAKFY010000012">
    <property type="protein sequence ID" value="KAF3848550.1"/>
    <property type="molecule type" value="Genomic_DNA"/>
</dbReference>
<protein>
    <submittedName>
        <fullName evidence="2">Uncharacterized protein</fullName>
    </submittedName>
</protein>
<dbReference type="AlphaFoldDB" id="A0A7J5YGP0"/>